<dbReference type="EMBL" id="DSAY01000126">
    <property type="protein sequence ID" value="HDP15567.1"/>
    <property type="molecule type" value="Genomic_DNA"/>
</dbReference>
<sequence>MTRTFVGCCGFPTGRKKYYTLFNVVELQETFYNPPDIEKLAKLRQEAPEGFIFTLKAWQAITHPPDSPTWKKSKFKPREDHKDKYGYLKPTKEVFEAWELTAEAAKTLKAKVVVLQMPPSFNASEENIRNAEDFFSAIETKDFVVGWEVRGDWSQNPQKLRRLLEKFEHVIHVVDPFKALPVVERETTYFRLHGIGKGEVNYRYKYTDEDLEKLRNIVQRYAEKSAVYVMFNNVYMLQDAQTFMEKYLKNS</sequence>
<dbReference type="Pfam" id="PF01904">
    <property type="entry name" value="DUF72"/>
    <property type="match status" value="1"/>
</dbReference>
<dbReference type="Gene3D" id="3.20.20.410">
    <property type="entry name" value="Protein of unknown function UPF0759"/>
    <property type="match status" value="1"/>
</dbReference>
<reference evidence="1" key="1">
    <citation type="journal article" date="2020" name="mSystems">
        <title>Genome- and Community-Level Interaction Insights into Carbon Utilization and Element Cycling Functions of Hydrothermarchaeota in Hydrothermal Sediment.</title>
        <authorList>
            <person name="Zhou Z."/>
            <person name="Liu Y."/>
            <person name="Xu W."/>
            <person name="Pan J."/>
            <person name="Luo Z.H."/>
            <person name="Li M."/>
        </authorList>
    </citation>
    <scope>NUCLEOTIDE SEQUENCE [LARGE SCALE GENOMIC DNA]</scope>
    <source>
        <strain evidence="1">SpSt-116</strain>
    </source>
</reference>
<comment type="caution">
    <text evidence="1">The sequence shown here is derived from an EMBL/GenBank/DDBJ whole genome shotgun (WGS) entry which is preliminary data.</text>
</comment>
<dbReference type="AlphaFoldDB" id="A0A7C1GAZ3"/>
<dbReference type="InterPro" id="IPR002763">
    <property type="entry name" value="DUF72"/>
</dbReference>
<dbReference type="SUPFAM" id="SSF117396">
    <property type="entry name" value="TM1631-like"/>
    <property type="match status" value="1"/>
</dbReference>
<name>A0A7C1GAZ3_9CREN</name>
<accession>A0A7C1GAZ3</accession>
<evidence type="ECO:0000313" key="1">
    <source>
        <dbReference type="EMBL" id="HDP15567.1"/>
    </source>
</evidence>
<protein>
    <submittedName>
        <fullName evidence="1">DUF72 domain-containing protein</fullName>
    </submittedName>
</protein>
<dbReference type="InterPro" id="IPR036520">
    <property type="entry name" value="UPF0759_sf"/>
</dbReference>
<proteinExistence type="predicted"/>
<gene>
    <name evidence="1" type="ORF">ENN26_07340</name>
</gene>
<dbReference type="PANTHER" id="PTHR30348">
    <property type="entry name" value="UNCHARACTERIZED PROTEIN YECE"/>
    <property type="match status" value="1"/>
</dbReference>
<organism evidence="1">
    <name type="scientific">Thermofilum adornatum</name>
    <dbReference type="NCBI Taxonomy" id="1365176"/>
    <lineage>
        <taxon>Archaea</taxon>
        <taxon>Thermoproteota</taxon>
        <taxon>Thermoprotei</taxon>
        <taxon>Thermofilales</taxon>
        <taxon>Thermofilaceae</taxon>
        <taxon>Thermofilum</taxon>
    </lineage>
</organism>
<dbReference type="PANTHER" id="PTHR30348:SF4">
    <property type="entry name" value="DUF72 DOMAIN-CONTAINING PROTEIN"/>
    <property type="match status" value="1"/>
</dbReference>